<dbReference type="PROSITE" id="PS50110">
    <property type="entry name" value="RESPONSE_REGULATORY"/>
    <property type="match status" value="1"/>
</dbReference>
<dbReference type="InterPro" id="IPR011006">
    <property type="entry name" value="CheY-like_superfamily"/>
</dbReference>
<dbReference type="PANTHER" id="PTHR42713">
    <property type="entry name" value="HISTIDINE KINASE-RELATED"/>
    <property type="match status" value="1"/>
</dbReference>
<dbReference type="InterPro" id="IPR009057">
    <property type="entry name" value="Homeodomain-like_sf"/>
</dbReference>
<dbReference type="InterPro" id="IPR051552">
    <property type="entry name" value="HptR"/>
</dbReference>
<dbReference type="Pfam" id="PF17853">
    <property type="entry name" value="GGDEF_2"/>
    <property type="match status" value="1"/>
</dbReference>
<proteinExistence type="predicted"/>
<evidence type="ECO:0000256" key="3">
    <source>
        <dbReference type="ARBA" id="ARBA00022553"/>
    </source>
</evidence>
<dbReference type="SUPFAM" id="SSF52172">
    <property type="entry name" value="CheY-like"/>
    <property type="match status" value="1"/>
</dbReference>
<feature type="modified residue" description="4-aspartylphosphate" evidence="8">
    <location>
        <position position="55"/>
    </location>
</feature>
<comment type="subcellular location">
    <subcellularLocation>
        <location evidence="1">Cytoplasm</location>
    </subcellularLocation>
</comment>
<evidence type="ECO:0000313" key="11">
    <source>
        <dbReference type="EMBL" id="GGH14423.1"/>
    </source>
</evidence>
<reference evidence="12" key="1">
    <citation type="journal article" date="2019" name="Int. J. Syst. Evol. Microbiol.">
        <title>The Global Catalogue of Microorganisms (GCM) 10K type strain sequencing project: providing services to taxonomists for standard genome sequencing and annotation.</title>
        <authorList>
            <consortium name="The Broad Institute Genomics Platform"/>
            <consortium name="The Broad Institute Genome Sequencing Center for Infectious Disease"/>
            <person name="Wu L."/>
            <person name="Ma J."/>
        </authorList>
    </citation>
    <scope>NUCLEOTIDE SEQUENCE [LARGE SCALE GENOMIC DNA]</scope>
    <source>
        <strain evidence="12">CGMCC 1.12769</strain>
    </source>
</reference>
<dbReference type="Proteomes" id="UP000659344">
    <property type="component" value="Unassembled WGS sequence"/>
</dbReference>
<evidence type="ECO:0000256" key="7">
    <source>
        <dbReference type="ARBA" id="ARBA00023163"/>
    </source>
</evidence>
<evidence type="ECO:0000313" key="12">
    <source>
        <dbReference type="Proteomes" id="UP000659344"/>
    </source>
</evidence>
<dbReference type="InterPro" id="IPR018062">
    <property type="entry name" value="HTH_AraC-typ_CS"/>
</dbReference>
<keyword evidence="7" id="KW-0804">Transcription</keyword>
<name>A0ABQ1Y6U7_9BACL</name>
<dbReference type="Pfam" id="PF00072">
    <property type="entry name" value="Response_reg"/>
    <property type="match status" value="1"/>
</dbReference>
<keyword evidence="4" id="KW-0902">Two-component regulatory system</keyword>
<dbReference type="EMBL" id="BMFT01000001">
    <property type="protein sequence ID" value="GGH14423.1"/>
    <property type="molecule type" value="Genomic_DNA"/>
</dbReference>
<dbReference type="InterPro" id="IPR018060">
    <property type="entry name" value="HTH_AraC"/>
</dbReference>
<evidence type="ECO:0008006" key="13">
    <source>
        <dbReference type="Google" id="ProtNLM"/>
    </source>
</evidence>
<sequence length="528" mass="61693">MYNVLLVDDEMLDLEGMRQFIPWNELGMEVVEAANNAFTACDILEQHEIDIIVSDVNMPNMSGLELARIAIEKKSDIRVIFVSGYQDFSYVKQALSLKAYSYVLKPMDDNELIAALRKVKQDLDDEYKRRDVEEAYQHLIPMAKNDLMIRLFEGEWEGDGGRQAGMQKLVKSYGLDKLEWPVRVAVLELDYFSWFQEQDNLSLHQMSKDFLYEVNEIGQRHGMPHCYKVSSYRIALLIHEQGMDAFIEDIYSAVRAKFLVTMTVGIGKPTLALEQLHTSYRQAMEAVDGKMFIGKGNLIMYENVSCEPGMIDARMLDTRMETLFTAMKEYELVLIYDEIEKLFQSVSRLRSKFTIHNLAMYIIWKLDQQLKDVSEDLFDILGMELHSLDILLQFDTIKDIRSWLVLKAFEISEYLRSKADSVNNKLIREIIQMMKDKMSENFTLKDIAQQFSFSPNYLGYLFKEETGKTFSEVLIQLRMEQACELLKDQTSKIYEVASKVGYRYLPYFSRQFKEAYGMTPMEYRKRDK</sequence>
<dbReference type="InterPro" id="IPR020449">
    <property type="entry name" value="Tscrpt_reg_AraC-type_HTH"/>
</dbReference>
<dbReference type="SUPFAM" id="SSF46689">
    <property type="entry name" value="Homeodomain-like"/>
    <property type="match status" value="2"/>
</dbReference>
<protein>
    <recommendedName>
        <fullName evidence="13">Two-component system, response regulator YesN</fullName>
    </recommendedName>
</protein>
<keyword evidence="5" id="KW-0805">Transcription regulation</keyword>
<comment type="caution">
    <text evidence="11">The sequence shown here is derived from an EMBL/GenBank/DDBJ whole genome shotgun (WGS) entry which is preliminary data.</text>
</comment>
<accession>A0ABQ1Y6U7</accession>
<dbReference type="PRINTS" id="PR00032">
    <property type="entry name" value="HTHARAC"/>
</dbReference>
<evidence type="ECO:0000259" key="9">
    <source>
        <dbReference type="PROSITE" id="PS01124"/>
    </source>
</evidence>
<feature type="domain" description="HTH araC/xylS-type" evidence="9">
    <location>
        <begin position="428"/>
        <end position="526"/>
    </location>
</feature>
<evidence type="ECO:0000256" key="2">
    <source>
        <dbReference type="ARBA" id="ARBA00022490"/>
    </source>
</evidence>
<keyword evidence="2" id="KW-0963">Cytoplasm</keyword>
<evidence type="ECO:0000256" key="6">
    <source>
        <dbReference type="ARBA" id="ARBA00023125"/>
    </source>
</evidence>
<dbReference type="Pfam" id="PF12833">
    <property type="entry name" value="HTH_18"/>
    <property type="match status" value="1"/>
</dbReference>
<evidence type="ECO:0000256" key="5">
    <source>
        <dbReference type="ARBA" id="ARBA00023015"/>
    </source>
</evidence>
<feature type="domain" description="Response regulatory" evidence="10">
    <location>
        <begin position="3"/>
        <end position="120"/>
    </location>
</feature>
<dbReference type="CDD" id="cd17536">
    <property type="entry name" value="REC_YesN-like"/>
    <property type="match status" value="1"/>
</dbReference>
<dbReference type="RefSeq" id="WP_188536065.1">
    <property type="nucleotide sequence ID" value="NZ_BMFT01000001.1"/>
</dbReference>
<dbReference type="Gene3D" id="1.10.10.60">
    <property type="entry name" value="Homeodomain-like"/>
    <property type="match status" value="2"/>
</dbReference>
<keyword evidence="6" id="KW-0238">DNA-binding</keyword>
<evidence type="ECO:0000256" key="8">
    <source>
        <dbReference type="PROSITE-ProRule" id="PRU00169"/>
    </source>
</evidence>
<keyword evidence="3 8" id="KW-0597">Phosphoprotein</keyword>
<evidence type="ECO:0000256" key="1">
    <source>
        <dbReference type="ARBA" id="ARBA00004496"/>
    </source>
</evidence>
<keyword evidence="12" id="KW-1185">Reference proteome</keyword>
<dbReference type="SMART" id="SM00448">
    <property type="entry name" value="REC"/>
    <property type="match status" value="1"/>
</dbReference>
<dbReference type="InterPro" id="IPR041522">
    <property type="entry name" value="CdaR_GGDEF"/>
</dbReference>
<dbReference type="PROSITE" id="PS00041">
    <property type="entry name" value="HTH_ARAC_FAMILY_1"/>
    <property type="match status" value="1"/>
</dbReference>
<dbReference type="SMART" id="SM00342">
    <property type="entry name" value="HTH_ARAC"/>
    <property type="match status" value="1"/>
</dbReference>
<dbReference type="Gene3D" id="3.40.50.2300">
    <property type="match status" value="1"/>
</dbReference>
<evidence type="ECO:0000259" key="10">
    <source>
        <dbReference type="PROSITE" id="PS50110"/>
    </source>
</evidence>
<evidence type="ECO:0000256" key="4">
    <source>
        <dbReference type="ARBA" id="ARBA00023012"/>
    </source>
</evidence>
<dbReference type="PROSITE" id="PS01124">
    <property type="entry name" value="HTH_ARAC_FAMILY_2"/>
    <property type="match status" value="1"/>
</dbReference>
<dbReference type="PANTHER" id="PTHR42713:SF3">
    <property type="entry name" value="TRANSCRIPTIONAL REGULATORY PROTEIN HPTR"/>
    <property type="match status" value="1"/>
</dbReference>
<dbReference type="InterPro" id="IPR001789">
    <property type="entry name" value="Sig_transdc_resp-reg_receiver"/>
</dbReference>
<organism evidence="11 12">
    <name type="scientific">Paenibacillus segetis</name>
    <dbReference type="NCBI Taxonomy" id="1325360"/>
    <lineage>
        <taxon>Bacteria</taxon>
        <taxon>Bacillati</taxon>
        <taxon>Bacillota</taxon>
        <taxon>Bacilli</taxon>
        <taxon>Bacillales</taxon>
        <taxon>Paenibacillaceae</taxon>
        <taxon>Paenibacillus</taxon>
    </lineage>
</organism>
<gene>
    <name evidence="11" type="ORF">GCM10008013_08030</name>
</gene>